<reference evidence="2" key="1">
    <citation type="submission" date="2023-03" db="EMBL/GenBank/DDBJ databases">
        <title>Massive genome expansion in bonnet fungi (Mycena s.s.) driven by repeated elements and novel gene families across ecological guilds.</title>
        <authorList>
            <consortium name="Lawrence Berkeley National Laboratory"/>
            <person name="Harder C.B."/>
            <person name="Miyauchi S."/>
            <person name="Viragh M."/>
            <person name="Kuo A."/>
            <person name="Thoen E."/>
            <person name="Andreopoulos B."/>
            <person name="Lu D."/>
            <person name="Skrede I."/>
            <person name="Drula E."/>
            <person name="Henrissat B."/>
            <person name="Morin E."/>
            <person name="Kohler A."/>
            <person name="Barry K."/>
            <person name="LaButti K."/>
            <person name="Morin E."/>
            <person name="Salamov A."/>
            <person name="Lipzen A."/>
            <person name="Mereny Z."/>
            <person name="Hegedus B."/>
            <person name="Baldrian P."/>
            <person name="Stursova M."/>
            <person name="Weitz H."/>
            <person name="Taylor A."/>
            <person name="Grigoriev I.V."/>
            <person name="Nagy L.G."/>
            <person name="Martin F."/>
            <person name="Kauserud H."/>
        </authorList>
    </citation>
    <scope>NUCLEOTIDE SEQUENCE</scope>
    <source>
        <strain evidence="2">9144</strain>
    </source>
</reference>
<sequence>MDRCSHASDEPSNWTPDSDETTNARELCLRNSDLLEEILGHILSASDRQDLQIQRQAHLWIALTCRDFLPSAIKILWRRLDNLLPLLRLLPSFSERDRDGVYYLCGPMTANGWTSFDCHAKHVREIVYHDIPDTIYIEPSVYFRLGLRNSPILPNVWRFACSGTTSGPSASETLLYMQLPLRALELGSMDAMSNPTPGPSMEMTRAMVVSSLREKPSQISHLILVAQPVTIFDEGIPLDKLMSLELAKMIMNAASPDPTFLRRIGSLPCLRSFRADSTCITESAIKNLAPNLFGSTPSHFISISGRGLFMELTDLRLRGDLIGVKSPVALFLQLIGSSKLQCLTLQKKKKNWASLLVQGEGRGARSAVPSAPILHTISHRWSKSLRQLDLEVYHSYEAILELLAGLSNLCSLKLSGDILNIPVGKSISMFAGLSALETLSLHCRFYLRERGSFVSLDLRSISNLALFSPRLRELDIPISASVLPPLESTRTISLNLRKITVNYSDFVLADTIASTIGLACRLDQMFPRLNSLRYDNGTAATACTNPSDRVVAWAQVQELVLAFQHYKIIVIFELFQNGRGNQSLLFSGPSAYRNSTNGGPIGTRHIDSGSAEKLGSTRHDCGPTRFTKLIPASLGLAEWSSSHAISKPERLAMLIIATCNRMTIRDSGGNLEVTGLLYYASAKNAAFM</sequence>
<dbReference type="AlphaFoldDB" id="A0AAD6UUU6"/>
<accession>A0AAD6UUU6</accession>
<dbReference type="SUPFAM" id="SSF52047">
    <property type="entry name" value="RNI-like"/>
    <property type="match status" value="1"/>
</dbReference>
<name>A0AAD6UUU6_9AGAR</name>
<evidence type="ECO:0008006" key="4">
    <source>
        <dbReference type="Google" id="ProtNLM"/>
    </source>
</evidence>
<dbReference type="EMBL" id="JARJCW010000111">
    <property type="protein sequence ID" value="KAJ7193126.1"/>
    <property type="molecule type" value="Genomic_DNA"/>
</dbReference>
<comment type="caution">
    <text evidence="2">The sequence shown here is derived from an EMBL/GenBank/DDBJ whole genome shotgun (WGS) entry which is preliminary data.</text>
</comment>
<keyword evidence="3" id="KW-1185">Reference proteome</keyword>
<feature type="region of interest" description="Disordered" evidence="1">
    <location>
        <begin position="1"/>
        <end position="20"/>
    </location>
</feature>
<evidence type="ECO:0000256" key="1">
    <source>
        <dbReference type="SAM" id="MobiDB-lite"/>
    </source>
</evidence>
<evidence type="ECO:0000313" key="2">
    <source>
        <dbReference type="EMBL" id="KAJ7193126.1"/>
    </source>
</evidence>
<dbReference type="Gene3D" id="3.80.10.10">
    <property type="entry name" value="Ribonuclease Inhibitor"/>
    <property type="match status" value="1"/>
</dbReference>
<dbReference type="InterPro" id="IPR032675">
    <property type="entry name" value="LRR_dom_sf"/>
</dbReference>
<evidence type="ECO:0000313" key="3">
    <source>
        <dbReference type="Proteomes" id="UP001219525"/>
    </source>
</evidence>
<organism evidence="2 3">
    <name type="scientific">Mycena pura</name>
    <dbReference type="NCBI Taxonomy" id="153505"/>
    <lineage>
        <taxon>Eukaryota</taxon>
        <taxon>Fungi</taxon>
        <taxon>Dikarya</taxon>
        <taxon>Basidiomycota</taxon>
        <taxon>Agaricomycotina</taxon>
        <taxon>Agaricomycetes</taxon>
        <taxon>Agaricomycetidae</taxon>
        <taxon>Agaricales</taxon>
        <taxon>Marasmiineae</taxon>
        <taxon>Mycenaceae</taxon>
        <taxon>Mycena</taxon>
    </lineage>
</organism>
<gene>
    <name evidence="2" type="ORF">GGX14DRAFT_593196</name>
</gene>
<protein>
    <recommendedName>
        <fullName evidence="4">F-box domain-containing protein</fullName>
    </recommendedName>
</protein>
<proteinExistence type="predicted"/>
<dbReference type="Proteomes" id="UP001219525">
    <property type="component" value="Unassembled WGS sequence"/>
</dbReference>